<dbReference type="KEGG" id="paln:B0W48_20195"/>
<sequence length="138" mass="15978">MLNKFLVIQKNKLDVMLAKQAQLQLKSLEEQQRLAQLQLHIDSMDKSSQMRSALSLQNLSGMKGILSGLSNQQIERFKDSQQDEKRQQQACLKQMSFTKGIEGIVSNRVLTKQDYANKQEEKNLDEMISQAYVRKLYK</sequence>
<dbReference type="EMBL" id="CP019628">
    <property type="protein sequence ID" value="AQQ01893.1"/>
    <property type="molecule type" value="Genomic_DNA"/>
</dbReference>
<gene>
    <name evidence="1" type="ORF">B0W48_20195</name>
</gene>
<evidence type="ECO:0000313" key="2">
    <source>
        <dbReference type="Proteomes" id="UP000188243"/>
    </source>
</evidence>
<evidence type="ECO:0008006" key="3">
    <source>
        <dbReference type="Google" id="ProtNLM"/>
    </source>
</evidence>
<proteinExistence type="predicted"/>
<dbReference type="Proteomes" id="UP000188243">
    <property type="component" value="Chromosome"/>
</dbReference>
<accession>A0A1Q2H3J4</accession>
<reference evidence="1 2" key="1">
    <citation type="submission" date="2017-02" db="EMBL/GenBank/DDBJ databases">
        <title>Complete genome sequence of the cold-active Pseudoalteromonas aliena strain EH1 isolated from Arctic seawater.</title>
        <authorList>
            <person name="Kim E."/>
            <person name="Heo E."/>
            <person name="Kim H."/>
            <person name="Kim D."/>
        </authorList>
    </citation>
    <scope>NUCLEOTIDE SEQUENCE [LARGE SCALE GENOMIC DNA]</scope>
    <source>
        <strain evidence="1 2">EH1</strain>
    </source>
</reference>
<dbReference type="RefSeq" id="WP_077538698.1">
    <property type="nucleotide sequence ID" value="NZ_CANLYY010000014.1"/>
</dbReference>
<organism evidence="1 2">
    <name type="scientific">Pseudoalteromonas aliena</name>
    <dbReference type="NCBI Taxonomy" id="247523"/>
    <lineage>
        <taxon>Bacteria</taxon>
        <taxon>Pseudomonadati</taxon>
        <taxon>Pseudomonadota</taxon>
        <taxon>Gammaproteobacteria</taxon>
        <taxon>Alteromonadales</taxon>
        <taxon>Pseudoalteromonadaceae</taxon>
        <taxon>Pseudoalteromonas</taxon>
    </lineage>
</organism>
<name>A0A1Q2H3J4_9GAMM</name>
<dbReference type="STRING" id="247523.B0W48_20195"/>
<protein>
    <recommendedName>
        <fullName evidence="3">Flagellar FliJ protein</fullName>
    </recommendedName>
</protein>
<evidence type="ECO:0000313" key="1">
    <source>
        <dbReference type="EMBL" id="AQQ01893.1"/>
    </source>
</evidence>
<dbReference type="AlphaFoldDB" id="A0A1Q2H3J4"/>